<dbReference type="RefSeq" id="WP_169659663.1">
    <property type="nucleotide sequence ID" value="NZ_JABANE010000098.1"/>
</dbReference>
<gene>
    <name evidence="1" type="ORF">HHU12_26010</name>
</gene>
<evidence type="ECO:0000313" key="2">
    <source>
        <dbReference type="Proteomes" id="UP000576082"/>
    </source>
</evidence>
<protein>
    <submittedName>
        <fullName evidence="1">Uncharacterized protein</fullName>
    </submittedName>
</protein>
<keyword evidence="2" id="KW-1185">Reference proteome</keyword>
<accession>A0A7X9RZ61</accession>
<name>A0A7X9RZ61_9BACT</name>
<reference evidence="1 2" key="1">
    <citation type="submission" date="2020-04" db="EMBL/GenBank/DDBJ databases">
        <title>Flammeovirga sp. SR4, a novel species isolated from seawater.</title>
        <authorList>
            <person name="Wang X."/>
        </authorList>
    </citation>
    <scope>NUCLEOTIDE SEQUENCE [LARGE SCALE GENOMIC DNA]</scope>
    <source>
        <strain evidence="1 2">ATCC 23126</strain>
    </source>
</reference>
<dbReference type="Proteomes" id="UP000576082">
    <property type="component" value="Unassembled WGS sequence"/>
</dbReference>
<dbReference type="EMBL" id="JABANE010000098">
    <property type="protein sequence ID" value="NME71448.1"/>
    <property type="molecule type" value="Genomic_DNA"/>
</dbReference>
<sequence length="87" mass="9966">MRRNFNAYGADLASLIEDLEKQCLHFQKNISSQSLEIAILSPTGKKELQLMESAKLMDILAKHFEDSEMDFEFGSCEGNEYCVDVNW</sequence>
<organism evidence="1 2">
    <name type="scientific">Flammeovirga aprica JL-4</name>
    <dbReference type="NCBI Taxonomy" id="694437"/>
    <lineage>
        <taxon>Bacteria</taxon>
        <taxon>Pseudomonadati</taxon>
        <taxon>Bacteroidota</taxon>
        <taxon>Cytophagia</taxon>
        <taxon>Cytophagales</taxon>
        <taxon>Flammeovirgaceae</taxon>
        <taxon>Flammeovirga</taxon>
    </lineage>
</organism>
<dbReference type="AlphaFoldDB" id="A0A7X9RZ61"/>
<proteinExistence type="predicted"/>
<comment type="caution">
    <text evidence="1">The sequence shown here is derived from an EMBL/GenBank/DDBJ whole genome shotgun (WGS) entry which is preliminary data.</text>
</comment>
<evidence type="ECO:0000313" key="1">
    <source>
        <dbReference type="EMBL" id="NME71448.1"/>
    </source>
</evidence>